<sequence>MNGKRVLVTGRAGFIASILANRLAPNNDMIAGGDCYLGGSDNLDEKVKFVAASVLETDYPADVDAVFHLAALSSRNIHEADPQRGYRVNVEGFVNTVECARNQSCDTVVYATTSSTYGSRTEPSHEHGRRGAHRLRGTEARPRAYAEYYANHHDMNMSGLRFFSVYQGFAGNEGHKGEYANTVAQLADTISRGEAPELFGDSSQTRDSPSRGRRARLRARRRRGVHQRLQRRHRGGLLLQRDGRHDQRRARHGHRAGVHRVPVRRLRPRHDGRLLAVPRGHRLGARDRLRGGHRTRLCALPRD</sequence>
<evidence type="ECO:0000313" key="4">
    <source>
        <dbReference type="Proteomes" id="UP000216308"/>
    </source>
</evidence>
<evidence type="ECO:0000256" key="1">
    <source>
        <dbReference type="SAM" id="MobiDB-lite"/>
    </source>
</evidence>
<accession>A0A256ICY2</accession>
<comment type="caution">
    <text evidence="3">The sequence shown here is derived from an EMBL/GenBank/DDBJ whole genome shotgun (WGS) entry which is preliminary data.</text>
</comment>
<dbReference type="SUPFAM" id="SSF51735">
    <property type="entry name" value="NAD(P)-binding Rossmann-fold domains"/>
    <property type="match status" value="1"/>
</dbReference>
<dbReference type="PANTHER" id="PTHR43245">
    <property type="entry name" value="BIFUNCTIONAL POLYMYXIN RESISTANCE PROTEIN ARNA"/>
    <property type="match status" value="1"/>
</dbReference>
<dbReference type="InterPro" id="IPR050177">
    <property type="entry name" value="Lipid_A_modif_metabolic_enz"/>
</dbReference>
<evidence type="ECO:0000313" key="3">
    <source>
        <dbReference type="EMBL" id="OYR54022.1"/>
    </source>
</evidence>
<gene>
    <name evidence="3" type="ORF">DJ70_15300</name>
</gene>
<dbReference type="Gene3D" id="3.40.50.720">
    <property type="entry name" value="NAD(P)-binding Rossmann-like Domain"/>
    <property type="match status" value="1"/>
</dbReference>
<dbReference type="Proteomes" id="UP000216308">
    <property type="component" value="Unassembled WGS sequence"/>
</dbReference>
<dbReference type="PANTHER" id="PTHR43245:SF13">
    <property type="entry name" value="UDP-D-APIOSE_UDP-D-XYLOSE SYNTHASE 2"/>
    <property type="match status" value="1"/>
</dbReference>
<protein>
    <recommendedName>
        <fullName evidence="2">NAD-dependent epimerase/dehydratase domain-containing protein</fullName>
    </recommendedName>
</protein>
<feature type="region of interest" description="Disordered" evidence="1">
    <location>
        <begin position="194"/>
        <end position="231"/>
    </location>
</feature>
<dbReference type="Pfam" id="PF01370">
    <property type="entry name" value="Epimerase"/>
    <property type="match status" value="1"/>
</dbReference>
<proteinExistence type="predicted"/>
<dbReference type="OrthoDB" id="4907at2157"/>
<dbReference type="InterPro" id="IPR036291">
    <property type="entry name" value="NAD(P)-bd_dom_sf"/>
</dbReference>
<evidence type="ECO:0000259" key="2">
    <source>
        <dbReference type="Pfam" id="PF01370"/>
    </source>
</evidence>
<dbReference type="AlphaFoldDB" id="A0A256ICY2"/>
<dbReference type="EMBL" id="NHPJ01000132">
    <property type="protein sequence ID" value="OYR54022.1"/>
    <property type="molecule type" value="Genomic_DNA"/>
</dbReference>
<feature type="domain" description="NAD-dependent epimerase/dehydratase" evidence="2">
    <location>
        <begin position="6"/>
        <end position="207"/>
    </location>
</feature>
<feature type="compositionally biased region" description="Basic residues" evidence="1">
    <location>
        <begin position="211"/>
        <end position="231"/>
    </location>
</feature>
<name>A0A256ICY2_9EURY</name>
<organism evidence="3 4">
    <name type="scientific">Halorubrum halodurans</name>
    <dbReference type="NCBI Taxonomy" id="1383851"/>
    <lineage>
        <taxon>Archaea</taxon>
        <taxon>Methanobacteriati</taxon>
        <taxon>Methanobacteriota</taxon>
        <taxon>Stenosarchaea group</taxon>
        <taxon>Halobacteria</taxon>
        <taxon>Halobacteriales</taxon>
        <taxon>Haloferacaceae</taxon>
        <taxon>Halorubrum</taxon>
    </lineage>
</organism>
<dbReference type="InterPro" id="IPR001509">
    <property type="entry name" value="Epimerase_deHydtase"/>
</dbReference>
<reference evidence="3 4" key="1">
    <citation type="journal article" date="2014" name="Front. Microbiol.">
        <title>Population and genomic analysis of the genus Halorubrum.</title>
        <authorList>
            <person name="Fullmer M.S."/>
            <person name="Soucy S.M."/>
            <person name="Swithers K.S."/>
            <person name="Makkay A.M."/>
            <person name="Wheeler R."/>
            <person name="Ventosa A."/>
            <person name="Gogarten J.P."/>
            <person name="Papke R.T."/>
        </authorList>
    </citation>
    <scope>NUCLEOTIDE SEQUENCE [LARGE SCALE GENOMIC DNA]</scope>
    <source>
        <strain evidence="3 4">Cb34</strain>
    </source>
</reference>
<keyword evidence="4" id="KW-1185">Reference proteome</keyword>
<feature type="region of interest" description="Disordered" evidence="1">
    <location>
        <begin position="116"/>
        <end position="135"/>
    </location>
</feature>